<dbReference type="EMBL" id="AC096781">
    <property type="protein sequence ID" value="AAM94551.1"/>
    <property type="molecule type" value="Genomic_DNA"/>
</dbReference>
<sequence>MGWPVITASARSDRHRLGLTDYGSVGSVSAIPSSIISASRRPTIGSLDLCVASSWRDRGNGTVAPVGCFEASGAREIHGPESPPILVADALDFGLAQCPVDDGPKFLLSFSIIWSMGAGRDRPCRDLNFLIAALSTRLLKNPTSRSLVEGAVLLPQPRPPALRPQRPAPNGGPRPALRVGDEEVPRALGPASAGVR</sequence>
<protein>
    <submittedName>
        <fullName evidence="2">Uncharacterized protein</fullName>
    </submittedName>
</protein>
<evidence type="ECO:0000256" key="1">
    <source>
        <dbReference type="SAM" id="MobiDB-lite"/>
    </source>
</evidence>
<gene>
    <name evidence="2" type="primary">OSJNBa0013H08.6</name>
</gene>
<evidence type="ECO:0000313" key="2">
    <source>
        <dbReference type="EMBL" id="AAM94551.1"/>
    </source>
</evidence>
<reference evidence="3" key="2">
    <citation type="journal article" date="2008" name="Nucleic Acids Res.">
        <title>The rice annotation project database (RAP-DB): 2008 update.</title>
        <authorList>
            <consortium name="The rice annotation project (RAP)"/>
        </authorList>
    </citation>
    <scope>GENOME REANNOTATION</scope>
    <source>
        <strain evidence="3">cv. Nipponbare</strain>
    </source>
</reference>
<accession>Q8LMY9</accession>
<dbReference type="AlphaFoldDB" id="Q8LMY9"/>
<feature type="region of interest" description="Disordered" evidence="1">
    <location>
        <begin position="155"/>
        <end position="196"/>
    </location>
</feature>
<dbReference type="Proteomes" id="UP000000763">
    <property type="component" value="Chromosome 10"/>
</dbReference>
<organism evidence="2 3">
    <name type="scientific">Oryza sativa subsp. japonica</name>
    <name type="common">Rice</name>
    <dbReference type="NCBI Taxonomy" id="39947"/>
    <lineage>
        <taxon>Eukaryota</taxon>
        <taxon>Viridiplantae</taxon>
        <taxon>Streptophyta</taxon>
        <taxon>Embryophyta</taxon>
        <taxon>Tracheophyta</taxon>
        <taxon>Spermatophyta</taxon>
        <taxon>Magnoliopsida</taxon>
        <taxon>Liliopsida</taxon>
        <taxon>Poales</taxon>
        <taxon>Poaceae</taxon>
        <taxon>BOP clade</taxon>
        <taxon>Oryzoideae</taxon>
        <taxon>Oryzeae</taxon>
        <taxon>Oryzinae</taxon>
        <taxon>Oryza</taxon>
        <taxon>Oryza sativa</taxon>
    </lineage>
</organism>
<name>Q8LMY9_ORYSJ</name>
<evidence type="ECO:0000313" key="3">
    <source>
        <dbReference type="Proteomes" id="UP000000763"/>
    </source>
</evidence>
<proteinExistence type="predicted"/>
<reference evidence="3" key="1">
    <citation type="journal article" date="2005" name="Nature">
        <title>The map-based sequence of the rice genome.</title>
        <authorList>
            <consortium name="International rice genome sequencing project (IRGSP)"/>
            <person name="Matsumoto T."/>
            <person name="Wu J."/>
            <person name="Kanamori H."/>
            <person name="Katayose Y."/>
            <person name="Fujisawa M."/>
            <person name="Namiki N."/>
            <person name="Mizuno H."/>
            <person name="Yamamoto K."/>
            <person name="Antonio B.A."/>
            <person name="Baba T."/>
            <person name="Sakata K."/>
            <person name="Nagamura Y."/>
            <person name="Aoki H."/>
            <person name="Arikawa K."/>
            <person name="Arita K."/>
            <person name="Bito T."/>
            <person name="Chiden Y."/>
            <person name="Fujitsuka N."/>
            <person name="Fukunaka R."/>
            <person name="Hamada M."/>
            <person name="Harada C."/>
            <person name="Hayashi A."/>
            <person name="Hijishita S."/>
            <person name="Honda M."/>
            <person name="Hosokawa S."/>
            <person name="Ichikawa Y."/>
            <person name="Idonuma A."/>
            <person name="Iijima M."/>
            <person name="Ikeda M."/>
            <person name="Ikeno M."/>
            <person name="Ito K."/>
            <person name="Ito S."/>
            <person name="Ito T."/>
            <person name="Ito Y."/>
            <person name="Ito Y."/>
            <person name="Iwabuchi A."/>
            <person name="Kamiya K."/>
            <person name="Karasawa W."/>
            <person name="Kurita K."/>
            <person name="Katagiri S."/>
            <person name="Kikuta A."/>
            <person name="Kobayashi H."/>
            <person name="Kobayashi N."/>
            <person name="Machita K."/>
            <person name="Maehara T."/>
            <person name="Masukawa M."/>
            <person name="Mizubayashi T."/>
            <person name="Mukai Y."/>
            <person name="Nagasaki H."/>
            <person name="Nagata Y."/>
            <person name="Naito S."/>
            <person name="Nakashima M."/>
            <person name="Nakama Y."/>
            <person name="Nakamichi Y."/>
            <person name="Nakamura M."/>
            <person name="Meguro A."/>
            <person name="Negishi M."/>
            <person name="Ohta I."/>
            <person name="Ohta T."/>
            <person name="Okamoto M."/>
            <person name="Ono N."/>
            <person name="Saji S."/>
            <person name="Sakaguchi M."/>
            <person name="Sakai K."/>
            <person name="Shibata M."/>
            <person name="Shimokawa T."/>
            <person name="Song J."/>
            <person name="Takazaki Y."/>
            <person name="Terasawa K."/>
            <person name="Tsugane M."/>
            <person name="Tsuji K."/>
            <person name="Ueda S."/>
            <person name="Waki K."/>
            <person name="Yamagata H."/>
            <person name="Yamamoto M."/>
            <person name="Yamamoto S."/>
            <person name="Yamane H."/>
            <person name="Yoshiki S."/>
            <person name="Yoshihara R."/>
            <person name="Yukawa K."/>
            <person name="Zhong H."/>
            <person name="Yano M."/>
            <person name="Yuan Q."/>
            <person name="Ouyang S."/>
            <person name="Liu J."/>
            <person name="Jones K.M."/>
            <person name="Gansberger K."/>
            <person name="Moffat K."/>
            <person name="Hill J."/>
            <person name="Bera J."/>
            <person name="Fadrosh D."/>
            <person name="Jin S."/>
            <person name="Johri S."/>
            <person name="Kim M."/>
            <person name="Overton L."/>
            <person name="Reardon M."/>
            <person name="Tsitrin T."/>
            <person name="Vuong H."/>
            <person name="Weaver B."/>
            <person name="Ciecko A."/>
            <person name="Tallon L."/>
            <person name="Jackson J."/>
            <person name="Pai G."/>
            <person name="Aken S.V."/>
            <person name="Utterback T."/>
            <person name="Reidmuller S."/>
            <person name="Feldblyum T."/>
            <person name="Hsiao J."/>
            <person name="Zismann V."/>
            <person name="Iobst S."/>
            <person name="de Vazeille A.R."/>
            <person name="Buell C.R."/>
            <person name="Ying K."/>
            <person name="Li Y."/>
            <person name="Lu T."/>
            <person name="Huang Y."/>
            <person name="Zhao Q."/>
            <person name="Feng Q."/>
            <person name="Zhang L."/>
            <person name="Zhu J."/>
            <person name="Weng Q."/>
            <person name="Mu J."/>
            <person name="Lu Y."/>
            <person name="Fan D."/>
            <person name="Liu Y."/>
            <person name="Guan J."/>
            <person name="Zhang Y."/>
            <person name="Yu S."/>
            <person name="Liu X."/>
            <person name="Zhang Y."/>
            <person name="Hong G."/>
            <person name="Han B."/>
            <person name="Choisne N."/>
            <person name="Demange N."/>
            <person name="Orjeda G."/>
            <person name="Samain S."/>
            <person name="Cattolico L."/>
            <person name="Pelletier E."/>
            <person name="Couloux A."/>
            <person name="Segurens B."/>
            <person name="Wincker P."/>
            <person name="D'Hont A."/>
            <person name="Scarpelli C."/>
            <person name="Weissenbach J."/>
            <person name="Salanoubat M."/>
            <person name="Quetier F."/>
            <person name="Yu Y."/>
            <person name="Kim H.R."/>
            <person name="Rambo T."/>
            <person name="Currie J."/>
            <person name="Collura K."/>
            <person name="Luo M."/>
            <person name="Yang T."/>
            <person name="Ammiraju J.S.S."/>
            <person name="Engler F."/>
            <person name="Soderlund C."/>
            <person name="Wing R.A."/>
            <person name="Palmer L.E."/>
            <person name="de la Bastide M."/>
            <person name="Spiegel L."/>
            <person name="Nascimento L."/>
            <person name="Zutavern T."/>
            <person name="O'Shaughnessy A."/>
            <person name="Dike S."/>
            <person name="Dedhia N."/>
            <person name="Preston R."/>
            <person name="Balija V."/>
            <person name="McCombie W.R."/>
            <person name="Chow T."/>
            <person name="Chen H."/>
            <person name="Chung M."/>
            <person name="Chen C."/>
            <person name="Shaw J."/>
            <person name="Wu H."/>
            <person name="Hsiao K."/>
            <person name="Chao Y."/>
            <person name="Chu M."/>
            <person name="Cheng C."/>
            <person name="Hour A."/>
            <person name="Lee P."/>
            <person name="Lin S."/>
            <person name="Lin Y."/>
            <person name="Liou J."/>
            <person name="Liu S."/>
            <person name="Hsing Y."/>
            <person name="Raghuvanshi S."/>
            <person name="Mohanty A."/>
            <person name="Bharti A.K."/>
            <person name="Gaur A."/>
            <person name="Gupta V."/>
            <person name="Kumar D."/>
            <person name="Ravi V."/>
            <person name="Vij S."/>
            <person name="Kapur A."/>
            <person name="Khurana P."/>
            <person name="Khurana P."/>
            <person name="Khurana J.P."/>
            <person name="Tyagi A.K."/>
            <person name="Gaikwad K."/>
            <person name="Singh A."/>
            <person name="Dalal V."/>
            <person name="Srivastava S."/>
            <person name="Dixit A."/>
            <person name="Pal A.K."/>
            <person name="Ghazi I.A."/>
            <person name="Yadav M."/>
            <person name="Pandit A."/>
            <person name="Bhargava A."/>
            <person name="Sureshbabu K."/>
            <person name="Batra K."/>
            <person name="Sharma T.R."/>
            <person name="Mohapatra T."/>
            <person name="Singh N.K."/>
            <person name="Messing J."/>
            <person name="Nelson A.B."/>
            <person name="Fuks G."/>
            <person name="Kavchok S."/>
            <person name="Keizer G."/>
            <person name="Linton E."/>
            <person name="Llaca V."/>
            <person name="Song R."/>
            <person name="Tanyolac B."/>
            <person name="Young S."/>
            <person name="Ho-Il K."/>
            <person name="Hahn J.H."/>
            <person name="Sangsakoo G."/>
            <person name="Vanavichit A."/>
            <person name="de Mattos Luiz.A.T."/>
            <person name="Zimmer P.D."/>
            <person name="Malone G."/>
            <person name="Dellagostin O."/>
            <person name="de Oliveira A.C."/>
            <person name="Bevan M."/>
            <person name="Bancroft I."/>
            <person name="Minx P."/>
            <person name="Cordum H."/>
            <person name="Wilson R."/>
            <person name="Cheng Z."/>
            <person name="Jin W."/>
            <person name="Jiang J."/>
            <person name="Leong S.A."/>
            <person name="Iwama H."/>
            <person name="Gojobori T."/>
            <person name="Itoh T."/>
            <person name="Niimura Y."/>
            <person name="Fujii Y."/>
            <person name="Habara T."/>
            <person name="Sakai H."/>
            <person name="Sato Y."/>
            <person name="Wilson G."/>
            <person name="Kumar K."/>
            <person name="McCouch S."/>
            <person name="Juretic N."/>
            <person name="Hoen D."/>
            <person name="Wright S."/>
            <person name="Bruskiewich R."/>
            <person name="Bureau T."/>
            <person name="Miyao A."/>
            <person name="Hirochika H."/>
            <person name="Nishikawa T."/>
            <person name="Kadowaki K."/>
            <person name="Sugiura M."/>
            <person name="Burr B."/>
            <person name="Sasaki T."/>
        </authorList>
    </citation>
    <scope>NUCLEOTIDE SEQUENCE [LARGE SCALE GENOMIC DNA]</scope>
    <source>
        <strain evidence="3">cv. Nipponbare</strain>
    </source>
</reference>
<feature type="compositionally biased region" description="Pro residues" evidence="1">
    <location>
        <begin position="156"/>
        <end position="172"/>
    </location>
</feature>